<comment type="caution">
    <text evidence="2">The sequence shown here is derived from an EMBL/GenBank/DDBJ whole genome shotgun (WGS) entry which is preliminary data.</text>
</comment>
<keyword evidence="1" id="KW-1133">Transmembrane helix</keyword>
<dbReference type="EMBL" id="WSZM01000062">
    <property type="protein sequence ID" value="KAF4044746.1"/>
    <property type="molecule type" value="Genomic_DNA"/>
</dbReference>
<keyword evidence="1" id="KW-0472">Membrane</keyword>
<feature type="transmembrane region" description="Helical" evidence="1">
    <location>
        <begin position="21"/>
        <end position="40"/>
    </location>
</feature>
<dbReference type="Proteomes" id="UP000602510">
    <property type="component" value="Unassembled WGS sequence"/>
</dbReference>
<sequence length="267" mass="29617">MSRNGLTPAEKKVFLKYRKKGARRGVFGGLMGALGMAGVWKIAALGTAFGITGVLVGGLLGAWMALRASRLRLKMTKKMFKLPDEKSPLAAEAREILRTKLPHNVYAKKLLKMSEFARQKSVTTHFAVKIPKTTPSHATIMRTKFYASPAMAILAASTNAHKSQLSSQITPSIAADATGAEKRVLRIEDSGNDFKAVDEERVKFKSLAEILKQLDAEDMKHVYNILGNMEQFERRNGLAKALQRGEITQQEYDAAITKLRFKLERHS</sequence>
<dbReference type="AlphaFoldDB" id="A0A833SRD6"/>
<gene>
    <name evidence="2" type="ORF">GN244_ATG02973</name>
</gene>
<keyword evidence="3" id="KW-1185">Reference proteome</keyword>
<organism evidence="2 3">
    <name type="scientific">Phytophthora infestans</name>
    <name type="common">Potato late blight agent</name>
    <name type="synonym">Botrytis infestans</name>
    <dbReference type="NCBI Taxonomy" id="4787"/>
    <lineage>
        <taxon>Eukaryota</taxon>
        <taxon>Sar</taxon>
        <taxon>Stramenopiles</taxon>
        <taxon>Oomycota</taxon>
        <taxon>Peronosporomycetes</taxon>
        <taxon>Peronosporales</taxon>
        <taxon>Peronosporaceae</taxon>
        <taxon>Phytophthora</taxon>
    </lineage>
</organism>
<keyword evidence="1" id="KW-0812">Transmembrane</keyword>
<evidence type="ECO:0008006" key="4">
    <source>
        <dbReference type="Google" id="ProtNLM"/>
    </source>
</evidence>
<feature type="transmembrane region" description="Helical" evidence="1">
    <location>
        <begin position="46"/>
        <end position="66"/>
    </location>
</feature>
<name>A0A833SRD6_PHYIN</name>
<evidence type="ECO:0000256" key="1">
    <source>
        <dbReference type="SAM" id="Phobius"/>
    </source>
</evidence>
<protein>
    <recommendedName>
        <fullName evidence="4">SHOCT domain-containing protein</fullName>
    </recommendedName>
</protein>
<evidence type="ECO:0000313" key="3">
    <source>
        <dbReference type="Proteomes" id="UP000602510"/>
    </source>
</evidence>
<evidence type="ECO:0000313" key="2">
    <source>
        <dbReference type="EMBL" id="KAF4044746.1"/>
    </source>
</evidence>
<accession>A0A833SRD6</accession>
<proteinExistence type="predicted"/>
<reference evidence="2" key="1">
    <citation type="submission" date="2020-04" db="EMBL/GenBank/DDBJ databases">
        <title>Hybrid Assembly of Korean Phytophthora infestans isolates.</title>
        <authorList>
            <person name="Prokchorchik M."/>
            <person name="Lee Y."/>
            <person name="Seo J."/>
            <person name="Cho J.-H."/>
            <person name="Park Y.-E."/>
            <person name="Jang D.-C."/>
            <person name="Im J.-S."/>
            <person name="Choi J.-G."/>
            <person name="Park H.-J."/>
            <person name="Lee G.-B."/>
            <person name="Lee Y.-G."/>
            <person name="Hong S.-Y."/>
            <person name="Cho K."/>
            <person name="Sohn K.H."/>
        </authorList>
    </citation>
    <scope>NUCLEOTIDE SEQUENCE</scope>
    <source>
        <strain evidence="2">KR_1_A1</strain>
    </source>
</reference>